<evidence type="ECO:0000313" key="2">
    <source>
        <dbReference type="EMBL" id="THU95744.1"/>
    </source>
</evidence>
<keyword evidence="3" id="KW-1185">Reference proteome</keyword>
<dbReference type="EMBL" id="ML179193">
    <property type="protein sequence ID" value="THU95744.1"/>
    <property type="molecule type" value="Genomic_DNA"/>
</dbReference>
<name>A0A4S8M0Z7_DENBC</name>
<dbReference type="InterPro" id="IPR046521">
    <property type="entry name" value="DUF6698"/>
</dbReference>
<dbReference type="Proteomes" id="UP000297245">
    <property type="component" value="Unassembled WGS sequence"/>
</dbReference>
<evidence type="ECO:0000256" key="1">
    <source>
        <dbReference type="SAM" id="MobiDB-lite"/>
    </source>
</evidence>
<feature type="compositionally biased region" description="Polar residues" evidence="1">
    <location>
        <begin position="1"/>
        <end position="11"/>
    </location>
</feature>
<protein>
    <submittedName>
        <fullName evidence="2">Uncharacterized protein</fullName>
    </submittedName>
</protein>
<organism evidence="2 3">
    <name type="scientific">Dendrothele bispora (strain CBS 962.96)</name>
    <dbReference type="NCBI Taxonomy" id="1314807"/>
    <lineage>
        <taxon>Eukaryota</taxon>
        <taxon>Fungi</taxon>
        <taxon>Dikarya</taxon>
        <taxon>Basidiomycota</taxon>
        <taxon>Agaricomycotina</taxon>
        <taxon>Agaricomycetes</taxon>
        <taxon>Agaricomycetidae</taxon>
        <taxon>Agaricales</taxon>
        <taxon>Agaricales incertae sedis</taxon>
        <taxon>Dendrothele</taxon>
    </lineage>
</organism>
<sequence length="439" mass="48129">MESASGIQPGSFNDGRESDDDLLPISTPTGPNVSPALLLDALRSSQLQNQELRARCTALRKINADLQAQLQIKVHSGRGRKAKQADIPFQDQLVLYDIAELHDYLGDVPDLKHAAETLPGFRDEVVKQVGNERSVSLKTLRDNAIYIFCTLDVPSTIWKAAAGAERAKLSILMSLLLEPGKSLVKSTFAPVLYHNCDIRSTHLFMNEYQPKIIRVALFGGGAIQADPEAFRYTGGLLGMMWGVNRVNASLIAWSAMILRFLLSADQVLQETGAVTKIAYRTDFFKYCQMIIKHEHLESDFGKQLFKFYNKRVFVGLPSAGPESDAENFDGLNEIDEMTDLMDRLSAPGAGDLNPPNTPLVTTISPLPSEVSIAPVIEAEHTNLESHAVSPSPTAPTPVPAPRGRRGRPRSSPQVPTEVDSSVEPAPVAPIRNTRRTARK</sequence>
<evidence type="ECO:0000313" key="3">
    <source>
        <dbReference type="Proteomes" id="UP000297245"/>
    </source>
</evidence>
<dbReference type="OrthoDB" id="3231188at2759"/>
<reference evidence="2 3" key="1">
    <citation type="journal article" date="2019" name="Nat. Ecol. Evol.">
        <title>Megaphylogeny resolves global patterns of mushroom evolution.</title>
        <authorList>
            <person name="Varga T."/>
            <person name="Krizsan K."/>
            <person name="Foldi C."/>
            <person name="Dima B."/>
            <person name="Sanchez-Garcia M."/>
            <person name="Sanchez-Ramirez S."/>
            <person name="Szollosi G.J."/>
            <person name="Szarkandi J.G."/>
            <person name="Papp V."/>
            <person name="Albert L."/>
            <person name="Andreopoulos W."/>
            <person name="Angelini C."/>
            <person name="Antonin V."/>
            <person name="Barry K.W."/>
            <person name="Bougher N.L."/>
            <person name="Buchanan P."/>
            <person name="Buyck B."/>
            <person name="Bense V."/>
            <person name="Catcheside P."/>
            <person name="Chovatia M."/>
            <person name="Cooper J."/>
            <person name="Damon W."/>
            <person name="Desjardin D."/>
            <person name="Finy P."/>
            <person name="Geml J."/>
            <person name="Haridas S."/>
            <person name="Hughes K."/>
            <person name="Justo A."/>
            <person name="Karasinski D."/>
            <person name="Kautmanova I."/>
            <person name="Kiss B."/>
            <person name="Kocsube S."/>
            <person name="Kotiranta H."/>
            <person name="LaButti K.M."/>
            <person name="Lechner B.E."/>
            <person name="Liimatainen K."/>
            <person name="Lipzen A."/>
            <person name="Lukacs Z."/>
            <person name="Mihaltcheva S."/>
            <person name="Morgado L.N."/>
            <person name="Niskanen T."/>
            <person name="Noordeloos M.E."/>
            <person name="Ohm R.A."/>
            <person name="Ortiz-Santana B."/>
            <person name="Ovrebo C."/>
            <person name="Racz N."/>
            <person name="Riley R."/>
            <person name="Savchenko A."/>
            <person name="Shiryaev A."/>
            <person name="Soop K."/>
            <person name="Spirin V."/>
            <person name="Szebenyi C."/>
            <person name="Tomsovsky M."/>
            <person name="Tulloss R.E."/>
            <person name="Uehling J."/>
            <person name="Grigoriev I.V."/>
            <person name="Vagvolgyi C."/>
            <person name="Papp T."/>
            <person name="Martin F.M."/>
            <person name="Miettinen O."/>
            <person name="Hibbett D.S."/>
            <person name="Nagy L.G."/>
        </authorList>
    </citation>
    <scope>NUCLEOTIDE SEQUENCE [LARGE SCALE GENOMIC DNA]</scope>
    <source>
        <strain evidence="2 3">CBS 962.96</strain>
    </source>
</reference>
<proteinExistence type="predicted"/>
<accession>A0A4S8M0Z7</accession>
<feature type="region of interest" description="Disordered" evidence="1">
    <location>
        <begin position="1"/>
        <end position="29"/>
    </location>
</feature>
<dbReference type="AlphaFoldDB" id="A0A4S8M0Z7"/>
<gene>
    <name evidence="2" type="ORF">K435DRAFT_859253</name>
</gene>
<feature type="region of interest" description="Disordered" evidence="1">
    <location>
        <begin position="383"/>
        <end position="439"/>
    </location>
</feature>
<dbReference type="Pfam" id="PF20414">
    <property type="entry name" value="DUF6698"/>
    <property type="match status" value="1"/>
</dbReference>